<evidence type="ECO:0000313" key="3">
    <source>
        <dbReference type="EMBL" id="CAF4142160.1"/>
    </source>
</evidence>
<dbReference type="AlphaFoldDB" id="A0A819XY31"/>
<dbReference type="GO" id="GO:0051276">
    <property type="term" value="P:chromosome organization"/>
    <property type="evidence" value="ECO:0007669"/>
    <property type="project" value="TreeGrafter"/>
</dbReference>
<organism evidence="3 4">
    <name type="scientific">Rotaria sordida</name>
    <dbReference type="NCBI Taxonomy" id="392033"/>
    <lineage>
        <taxon>Eukaryota</taxon>
        <taxon>Metazoa</taxon>
        <taxon>Spiralia</taxon>
        <taxon>Gnathifera</taxon>
        <taxon>Rotifera</taxon>
        <taxon>Eurotatoria</taxon>
        <taxon>Bdelloidea</taxon>
        <taxon>Philodinida</taxon>
        <taxon>Philodinidae</taxon>
        <taxon>Rotaria</taxon>
    </lineage>
</organism>
<comment type="caution">
    <text evidence="3">The sequence shown here is derived from an EMBL/GenBank/DDBJ whole genome shotgun (WGS) entry which is preliminary data.</text>
</comment>
<sequence length="198" mass="22383">MSSTTSQKFRDFTGEPLKDKHLSEVPGLGPKLASNLEESGIKKAYELLGIYLTLLKNKDYFELWIRDNAGANRYQAKQYEHCPETWTRKDILPVECGGLDGVQNARFCIKTIAVFGGAVATKCFCTSCHMDNQCNEVKYPQDEKMYYSCTYTGNDVEHAINFTNVDQSLFESCFTFADGQKKNCSLDDESREKTEGDV</sequence>
<dbReference type="Pfam" id="PF02961">
    <property type="entry name" value="SAM_BAF"/>
    <property type="match status" value="1"/>
</dbReference>
<dbReference type="GO" id="GO:0005634">
    <property type="term" value="C:nucleus"/>
    <property type="evidence" value="ECO:0007669"/>
    <property type="project" value="UniProtKB-SubCell"/>
</dbReference>
<dbReference type="SMART" id="SM01023">
    <property type="entry name" value="BAF"/>
    <property type="match status" value="1"/>
</dbReference>
<dbReference type="Proteomes" id="UP000663874">
    <property type="component" value="Unassembled WGS sequence"/>
</dbReference>
<evidence type="ECO:0000256" key="2">
    <source>
        <dbReference type="ARBA" id="ARBA00023242"/>
    </source>
</evidence>
<dbReference type="PANTHER" id="PTHR47507:SF6">
    <property type="entry name" value="BARRIER-TO-AUTOINTEGRATION FACTOR"/>
    <property type="match status" value="1"/>
</dbReference>
<dbReference type="GO" id="GO:0000793">
    <property type="term" value="C:condensed chromosome"/>
    <property type="evidence" value="ECO:0007669"/>
    <property type="project" value="TreeGrafter"/>
</dbReference>
<dbReference type="InterPro" id="IPR004122">
    <property type="entry name" value="BAF_prot"/>
</dbReference>
<evidence type="ECO:0000256" key="1">
    <source>
        <dbReference type="ARBA" id="ARBA00004123"/>
    </source>
</evidence>
<keyword evidence="2" id="KW-0539">Nucleus</keyword>
<dbReference type="EMBL" id="CAJOBE010011998">
    <property type="protein sequence ID" value="CAF4142160.1"/>
    <property type="molecule type" value="Genomic_DNA"/>
</dbReference>
<name>A0A819XY31_9BILA</name>
<protein>
    <submittedName>
        <fullName evidence="3">Uncharacterized protein</fullName>
    </submittedName>
</protein>
<dbReference type="InterPro" id="IPR036617">
    <property type="entry name" value="BAF_sf"/>
</dbReference>
<reference evidence="3" key="1">
    <citation type="submission" date="2021-02" db="EMBL/GenBank/DDBJ databases">
        <authorList>
            <person name="Nowell W R."/>
        </authorList>
    </citation>
    <scope>NUCLEOTIDE SEQUENCE</scope>
</reference>
<dbReference type="SUPFAM" id="SSF47798">
    <property type="entry name" value="Barrier-to-autointegration factor, BAF"/>
    <property type="match status" value="1"/>
</dbReference>
<accession>A0A819XY31</accession>
<dbReference type="InterPro" id="IPR051387">
    <property type="entry name" value="BAF"/>
</dbReference>
<dbReference type="Gene3D" id="1.10.150.40">
    <property type="entry name" value="Barrier-to-autointegration factor, BAF"/>
    <property type="match status" value="1"/>
</dbReference>
<comment type="subcellular location">
    <subcellularLocation>
        <location evidence="1">Nucleus</location>
    </subcellularLocation>
</comment>
<proteinExistence type="predicted"/>
<gene>
    <name evidence="3" type="ORF">FNK824_LOCUS33251</name>
</gene>
<dbReference type="GO" id="GO:0003677">
    <property type="term" value="F:DNA binding"/>
    <property type="evidence" value="ECO:0007669"/>
    <property type="project" value="InterPro"/>
</dbReference>
<evidence type="ECO:0000313" key="4">
    <source>
        <dbReference type="Proteomes" id="UP000663874"/>
    </source>
</evidence>
<dbReference type="PANTHER" id="PTHR47507">
    <property type="entry name" value="BARRIER TO AUTOINTEGRATION FACTOR 2"/>
    <property type="match status" value="1"/>
</dbReference>